<dbReference type="AlphaFoldDB" id="A0A1T0CDI9"/>
<evidence type="ECO:0000313" key="2">
    <source>
        <dbReference type="EMBL" id="OOS20211.1"/>
    </source>
</evidence>
<dbReference type="Proteomes" id="UP000191094">
    <property type="component" value="Unassembled WGS sequence"/>
</dbReference>
<organism evidence="2 3">
    <name type="scientific">Lwoffella lincolnii</name>
    <dbReference type="NCBI Taxonomy" id="90241"/>
    <lineage>
        <taxon>Bacteria</taxon>
        <taxon>Pseudomonadati</taxon>
        <taxon>Pseudomonadota</taxon>
        <taxon>Gammaproteobacteria</taxon>
        <taxon>Moraxellales</taxon>
        <taxon>Moraxellaceae</taxon>
        <taxon>Lwoffella</taxon>
    </lineage>
</organism>
<dbReference type="STRING" id="90241.B0682_07365"/>
<dbReference type="Pfam" id="PF01850">
    <property type="entry name" value="PIN"/>
    <property type="match status" value="1"/>
</dbReference>
<dbReference type="Gene3D" id="3.40.50.1010">
    <property type="entry name" value="5'-nuclease"/>
    <property type="match status" value="1"/>
</dbReference>
<keyword evidence="3" id="KW-1185">Reference proteome</keyword>
<name>A0A1T0CDI9_9GAMM</name>
<accession>A0A1T0CDI9</accession>
<reference evidence="2 3" key="1">
    <citation type="submission" date="2017-02" db="EMBL/GenBank/DDBJ databases">
        <title>Draft genome sequence of Moraxella lincolnii CCUG 9405T type strain.</title>
        <authorList>
            <person name="Salva-Serra F."/>
            <person name="Engstrom-Jakobsson H."/>
            <person name="Thorell K."/>
            <person name="Jaen-Luchoro D."/>
            <person name="Gonzales-Siles L."/>
            <person name="Karlsson R."/>
            <person name="Yazdan S."/>
            <person name="Boulund F."/>
            <person name="Johnning A."/>
            <person name="Engstrand L."/>
            <person name="Kristiansson E."/>
            <person name="Moore E."/>
        </authorList>
    </citation>
    <scope>NUCLEOTIDE SEQUENCE [LARGE SCALE GENOMIC DNA]</scope>
    <source>
        <strain evidence="2 3">CCUG 9405</strain>
    </source>
</reference>
<gene>
    <name evidence="2" type="ORF">B0682_07365</name>
</gene>
<proteinExistence type="predicted"/>
<dbReference type="SUPFAM" id="SSF88723">
    <property type="entry name" value="PIN domain-like"/>
    <property type="match status" value="1"/>
</dbReference>
<evidence type="ECO:0000259" key="1">
    <source>
        <dbReference type="Pfam" id="PF01850"/>
    </source>
</evidence>
<feature type="domain" description="PIN" evidence="1">
    <location>
        <begin position="2"/>
        <end position="75"/>
    </location>
</feature>
<protein>
    <recommendedName>
        <fullName evidence="1">PIN domain-containing protein</fullName>
    </recommendedName>
</protein>
<dbReference type="EMBL" id="MUYT01000009">
    <property type="protein sequence ID" value="OOS20211.1"/>
    <property type="molecule type" value="Genomic_DNA"/>
</dbReference>
<dbReference type="InterPro" id="IPR002716">
    <property type="entry name" value="PIN_dom"/>
</dbReference>
<comment type="caution">
    <text evidence="2">The sequence shown here is derived from an EMBL/GenBank/DDBJ whole genome shotgun (WGS) entry which is preliminary data.</text>
</comment>
<sequence>MTLTELLVKPIKDNNLKLKQQVKSLFDHDFIHLVEHQRSIFDLCSELRAFHSLKIPDALHVATAIYYQADIFITAAHKLANKNIGITFLNLNEFKQ</sequence>
<dbReference type="InterPro" id="IPR029060">
    <property type="entry name" value="PIN-like_dom_sf"/>
</dbReference>
<evidence type="ECO:0000313" key="3">
    <source>
        <dbReference type="Proteomes" id="UP000191094"/>
    </source>
</evidence>